<evidence type="ECO:0000313" key="4">
    <source>
        <dbReference type="Proteomes" id="UP000628442"/>
    </source>
</evidence>
<dbReference type="RefSeq" id="WP_131148218.1">
    <property type="nucleotide sequence ID" value="NZ_BMWV01000001.1"/>
</dbReference>
<reference evidence="1" key="3">
    <citation type="submission" date="2022-12" db="EMBL/GenBank/DDBJ databases">
        <authorList>
            <person name="Sun Q."/>
            <person name="Kim S."/>
        </authorList>
    </citation>
    <scope>NUCLEOTIDE SEQUENCE</scope>
    <source>
        <strain evidence="1">KCTC 12343</strain>
    </source>
</reference>
<evidence type="ECO:0000313" key="1">
    <source>
        <dbReference type="EMBL" id="GGY25101.1"/>
    </source>
</evidence>
<proteinExistence type="predicted"/>
<dbReference type="EMBL" id="BMWV01000001">
    <property type="protein sequence ID" value="GGY25101.1"/>
    <property type="molecule type" value="Genomic_DNA"/>
</dbReference>
<dbReference type="EMBL" id="CP036401">
    <property type="protein sequence ID" value="QBI04154.1"/>
    <property type="molecule type" value="Genomic_DNA"/>
</dbReference>
<organism evidence="1 4">
    <name type="scientific">Pseudoduganella albidiflava</name>
    <dbReference type="NCBI Taxonomy" id="321983"/>
    <lineage>
        <taxon>Bacteria</taxon>
        <taxon>Pseudomonadati</taxon>
        <taxon>Pseudomonadota</taxon>
        <taxon>Betaproteobacteria</taxon>
        <taxon>Burkholderiales</taxon>
        <taxon>Oxalobacteraceae</taxon>
        <taxon>Telluria group</taxon>
        <taxon>Pseudoduganella</taxon>
    </lineage>
</organism>
<dbReference type="OrthoDB" id="8781282at2"/>
<dbReference type="Proteomes" id="UP000292307">
    <property type="component" value="Chromosome"/>
</dbReference>
<accession>A0A411X5H7</accession>
<gene>
    <name evidence="2" type="ORF">EYF70_27555</name>
    <name evidence="1" type="ORF">GCM10007387_03380</name>
</gene>
<sequence>MNIAKHMETIFLATVVIVGATGIASAAAARIGHAAPEPKVYAVAVEGAPMAVVKVSAKRLSAAEKAAL</sequence>
<dbReference type="Proteomes" id="UP000628442">
    <property type="component" value="Unassembled WGS sequence"/>
</dbReference>
<evidence type="ECO:0000313" key="3">
    <source>
        <dbReference type="Proteomes" id="UP000292307"/>
    </source>
</evidence>
<name>A0A411X5H7_9BURK</name>
<reference evidence="2 3" key="2">
    <citation type="submission" date="2019-02" db="EMBL/GenBank/DDBJ databases">
        <title>Draft Genome Sequences of Six Type Strains of the Genus Massilia.</title>
        <authorList>
            <person name="Miess H."/>
            <person name="Frediansyhah A."/>
            <person name="Gross H."/>
        </authorList>
    </citation>
    <scope>NUCLEOTIDE SEQUENCE [LARGE SCALE GENOMIC DNA]</scope>
    <source>
        <strain evidence="2 3">DSM 17472</strain>
    </source>
</reference>
<reference evidence="1" key="1">
    <citation type="journal article" date="2014" name="Int. J. Syst. Evol. Microbiol.">
        <title>Complete genome sequence of Corynebacterium casei LMG S-19264T (=DSM 44701T), isolated from a smear-ripened cheese.</title>
        <authorList>
            <consortium name="US DOE Joint Genome Institute (JGI-PGF)"/>
            <person name="Walter F."/>
            <person name="Albersmeier A."/>
            <person name="Kalinowski J."/>
            <person name="Ruckert C."/>
        </authorList>
    </citation>
    <scope>NUCLEOTIDE SEQUENCE</scope>
    <source>
        <strain evidence="1">KCTC 12343</strain>
    </source>
</reference>
<evidence type="ECO:0000313" key="2">
    <source>
        <dbReference type="EMBL" id="QBI04154.1"/>
    </source>
</evidence>
<keyword evidence="3" id="KW-1185">Reference proteome</keyword>
<protein>
    <submittedName>
        <fullName evidence="1">Uncharacterized protein</fullName>
    </submittedName>
</protein>
<dbReference type="AlphaFoldDB" id="A0A411X5H7"/>